<dbReference type="AlphaFoldDB" id="A0A1I7UQR1"/>
<organism evidence="3 4">
    <name type="scientific">Caenorhabditis tropicalis</name>
    <dbReference type="NCBI Taxonomy" id="1561998"/>
    <lineage>
        <taxon>Eukaryota</taxon>
        <taxon>Metazoa</taxon>
        <taxon>Ecdysozoa</taxon>
        <taxon>Nematoda</taxon>
        <taxon>Chromadorea</taxon>
        <taxon>Rhabditida</taxon>
        <taxon>Rhabditina</taxon>
        <taxon>Rhabditomorpha</taxon>
        <taxon>Rhabditoidea</taxon>
        <taxon>Rhabditidae</taxon>
        <taxon>Peloderinae</taxon>
        <taxon>Caenorhabditis</taxon>
    </lineage>
</organism>
<dbReference type="PANTHER" id="PTHR21780:SF0">
    <property type="entry name" value="TRANSMEMBRANE PROTEIN 209"/>
    <property type="match status" value="1"/>
</dbReference>
<dbReference type="WBParaSite" id="Csp11.Scaffold630.g18401.t1">
    <property type="protein sequence ID" value="Csp11.Scaffold630.g18401.t1"/>
    <property type="gene ID" value="Csp11.Scaffold630.g18401"/>
</dbReference>
<protein>
    <submittedName>
        <fullName evidence="4">Transmembrane protein</fullName>
    </submittedName>
</protein>
<keyword evidence="2" id="KW-1133">Transmembrane helix</keyword>
<dbReference type="GO" id="GO:0016020">
    <property type="term" value="C:membrane"/>
    <property type="evidence" value="ECO:0007669"/>
    <property type="project" value="TreeGrafter"/>
</dbReference>
<name>A0A1I7UQR1_9PELO</name>
<dbReference type="PANTHER" id="PTHR21780">
    <property type="entry name" value="TRANSMEMBRANE PROTEIN 209"/>
    <property type="match status" value="1"/>
</dbReference>
<feature type="transmembrane region" description="Helical" evidence="2">
    <location>
        <begin position="68"/>
        <end position="93"/>
    </location>
</feature>
<reference evidence="4" key="1">
    <citation type="submission" date="2016-11" db="UniProtKB">
        <authorList>
            <consortium name="WormBaseParasite"/>
        </authorList>
    </citation>
    <scope>IDENTIFICATION</scope>
</reference>
<evidence type="ECO:0000256" key="2">
    <source>
        <dbReference type="SAM" id="Phobius"/>
    </source>
</evidence>
<keyword evidence="2" id="KW-0812">Transmembrane</keyword>
<proteinExistence type="predicted"/>
<dbReference type="Proteomes" id="UP000095282">
    <property type="component" value="Unplaced"/>
</dbReference>
<keyword evidence="2" id="KW-0472">Membrane</keyword>
<evidence type="ECO:0000313" key="3">
    <source>
        <dbReference type="Proteomes" id="UP000095282"/>
    </source>
</evidence>
<feature type="transmembrane region" description="Helical" evidence="2">
    <location>
        <begin position="99"/>
        <end position="118"/>
    </location>
</feature>
<dbReference type="InterPro" id="IPR019176">
    <property type="entry name" value="Cytochrome_B561-rel"/>
</dbReference>
<dbReference type="STRING" id="1561998.A0A1I7UQR1"/>
<accession>A0A1I7UQR1</accession>
<sequence length="642" mass="72303">MTGEALRERLRSRNADTSLLNTSQSSNRSAFEDKMSPVCKMRHVNNNQRLENLRVATLETRIKWHISLLTVFSIDHVVLSSFVTSTILLFGYFPDEVNSTVSLFIILYSFLMIPLFAFEIKFPNFWQNLFQSTSKPKPVSSVPSTPSAANESHHQLDTSAHSNDLSWVDAHRFGTPTFKSSQILQQSPSPTRVSPQFVNANTSVADVSGILEDSKGGWKTPAAYGKPTESIHTRKQLDVLLRSNKNEEPIDMNASASFNSLWSIFDSGRAGMGNTNNSWQISEEVAEEVNAKCAYRMKIGKNGRTEVKMLRRGKDGEIEDDDDDELTRLHKIMNASKNTPEGKTGILKRSNSIDRAGIRSRRRSHGSPERTSGSEGETRYRTGELLTEEQQKRAEFLTRAWIRNTIILPLAQHIEKVNRLLEKEHANPPLRIGSSSVDALKLAAIERDSLKSSDLPFLLPFLSVHSNQKYIVSRIKELSSSQFMDVYKWNSGGSEPADDSGQTTHLIRREWNDSLPTDAVLIFDIFLAYMDAQLNSNCLVGDNRLDQPFTSRFCVKSPRKPSPAQRSPFSFYLHMVTLSPPHIEFVHIDENSYAVKCNVLRQNPNLFRAIAQFVHYAKHENHGYIDQTSIGPAGINMVSVLA</sequence>
<dbReference type="eggNOG" id="KOG4670">
    <property type="taxonomic scope" value="Eukaryota"/>
</dbReference>
<evidence type="ECO:0000256" key="1">
    <source>
        <dbReference type="SAM" id="MobiDB-lite"/>
    </source>
</evidence>
<evidence type="ECO:0000313" key="4">
    <source>
        <dbReference type="WBParaSite" id="Csp11.Scaffold630.g18401.t1"/>
    </source>
</evidence>
<feature type="region of interest" description="Disordered" evidence="1">
    <location>
        <begin position="332"/>
        <end position="385"/>
    </location>
</feature>
<keyword evidence="3" id="KW-1185">Reference proteome</keyword>
<dbReference type="Pfam" id="PF09786">
    <property type="entry name" value="CytochromB561_N"/>
    <property type="match status" value="1"/>
</dbReference>